<sequence>MIALFCRALDFQDIHAGGRDMYFNTPGKRALDCQDAEMCTQEMMLLLCSIRFQDVHAGCRDMYNSRKRFHDVHAGCRDMYVITPGKGRLIRNDDLVLQGIRFHDVHAGCRDMYVNTPGKGRLIRNDDLVL</sequence>
<protein>
    <submittedName>
        <fullName evidence="1">Uncharacterized protein</fullName>
    </submittedName>
</protein>
<proteinExistence type="predicted"/>
<reference evidence="1 2" key="1">
    <citation type="submission" date="2021-06" db="EMBL/GenBank/DDBJ databases">
        <title>Caerostris extrusa draft genome.</title>
        <authorList>
            <person name="Kono N."/>
            <person name="Arakawa K."/>
        </authorList>
    </citation>
    <scope>NUCLEOTIDE SEQUENCE [LARGE SCALE GENOMIC DNA]</scope>
</reference>
<organism evidence="1 2">
    <name type="scientific">Caerostris extrusa</name>
    <name type="common">Bark spider</name>
    <name type="synonym">Caerostris bankana</name>
    <dbReference type="NCBI Taxonomy" id="172846"/>
    <lineage>
        <taxon>Eukaryota</taxon>
        <taxon>Metazoa</taxon>
        <taxon>Ecdysozoa</taxon>
        <taxon>Arthropoda</taxon>
        <taxon>Chelicerata</taxon>
        <taxon>Arachnida</taxon>
        <taxon>Araneae</taxon>
        <taxon>Araneomorphae</taxon>
        <taxon>Entelegynae</taxon>
        <taxon>Araneoidea</taxon>
        <taxon>Araneidae</taxon>
        <taxon>Caerostris</taxon>
    </lineage>
</organism>
<dbReference type="Proteomes" id="UP001054945">
    <property type="component" value="Unassembled WGS sequence"/>
</dbReference>
<evidence type="ECO:0000313" key="1">
    <source>
        <dbReference type="EMBL" id="GIY48109.1"/>
    </source>
</evidence>
<evidence type="ECO:0000313" key="2">
    <source>
        <dbReference type="Proteomes" id="UP001054945"/>
    </source>
</evidence>
<comment type="caution">
    <text evidence="1">The sequence shown here is derived from an EMBL/GenBank/DDBJ whole genome shotgun (WGS) entry which is preliminary data.</text>
</comment>
<keyword evidence="2" id="KW-1185">Reference proteome</keyword>
<dbReference type="AlphaFoldDB" id="A0AAV4TPX1"/>
<dbReference type="EMBL" id="BPLR01011673">
    <property type="protein sequence ID" value="GIY48109.1"/>
    <property type="molecule type" value="Genomic_DNA"/>
</dbReference>
<gene>
    <name evidence="1" type="ORF">CEXT_572001</name>
</gene>
<name>A0AAV4TPX1_CAEEX</name>
<accession>A0AAV4TPX1</accession>